<feature type="compositionally biased region" description="Low complexity" evidence="1">
    <location>
        <begin position="16"/>
        <end position="30"/>
    </location>
</feature>
<evidence type="ECO:0000256" key="1">
    <source>
        <dbReference type="SAM" id="MobiDB-lite"/>
    </source>
</evidence>
<reference evidence="2" key="1">
    <citation type="journal article" date="2019" name="Sci. Rep.">
        <title>Draft genome of Tanacetum cinerariifolium, the natural source of mosquito coil.</title>
        <authorList>
            <person name="Yamashiro T."/>
            <person name="Shiraishi A."/>
            <person name="Satake H."/>
            <person name="Nakayama K."/>
        </authorList>
    </citation>
    <scope>NUCLEOTIDE SEQUENCE</scope>
</reference>
<feature type="compositionally biased region" description="Basic and acidic residues" evidence="1">
    <location>
        <begin position="74"/>
        <end position="104"/>
    </location>
</feature>
<accession>A0A699TZM0</accession>
<sequence length="162" mass="17632">LARRCVSPRSSDHRSSSSSSSLDSSPVHSSGLDALGQAHSGSSTRVVSPRLGYPPRFRDSYSPETSMEEDTEIDTTKTEDGRELAIVDGDDVKDQVEVDPRDDREEFEASSGDTIVLRIDPRSVLRVDEEIVEPVRGDSSSSSGTRDGTVRSIEDMSVDLDD</sequence>
<organism evidence="2">
    <name type="scientific">Tanacetum cinerariifolium</name>
    <name type="common">Dalmatian daisy</name>
    <name type="synonym">Chrysanthemum cinerariifolium</name>
    <dbReference type="NCBI Taxonomy" id="118510"/>
    <lineage>
        <taxon>Eukaryota</taxon>
        <taxon>Viridiplantae</taxon>
        <taxon>Streptophyta</taxon>
        <taxon>Embryophyta</taxon>
        <taxon>Tracheophyta</taxon>
        <taxon>Spermatophyta</taxon>
        <taxon>Magnoliopsida</taxon>
        <taxon>eudicotyledons</taxon>
        <taxon>Gunneridae</taxon>
        <taxon>Pentapetalae</taxon>
        <taxon>asterids</taxon>
        <taxon>campanulids</taxon>
        <taxon>Asterales</taxon>
        <taxon>Asteraceae</taxon>
        <taxon>Asteroideae</taxon>
        <taxon>Anthemideae</taxon>
        <taxon>Anthemidinae</taxon>
        <taxon>Tanacetum</taxon>
    </lineage>
</organism>
<evidence type="ECO:0000313" key="2">
    <source>
        <dbReference type="EMBL" id="GFD14449.1"/>
    </source>
</evidence>
<feature type="non-terminal residue" evidence="2">
    <location>
        <position position="1"/>
    </location>
</feature>
<feature type="region of interest" description="Disordered" evidence="1">
    <location>
        <begin position="131"/>
        <end position="162"/>
    </location>
</feature>
<dbReference type="AlphaFoldDB" id="A0A699TZM0"/>
<feature type="compositionally biased region" description="Low complexity" evidence="1">
    <location>
        <begin position="137"/>
        <end position="147"/>
    </location>
</feature>
<gene>
    <name evidence="2" type="ORF">Tci_886418</name>
</gene>
<comment type="caution">
    <text evidence="2">The sequence shown here is derived from an EMBL/GenBank/DDBJ whole genome shotgun (WGS) entry which is preliminary data.</text>
</comment>
<feature type="non-terminal residue" evidence="2">
    <location>
        <position position="162"/>
    </location>
</feature>
<name>A0A699TZM0_TANCI</name>
<dbReference type="EMBL" id="BKCJ011279518">
    <property type="protein sequence ID" value="GFD14449.1"/>
    <property type="molecule type" value="Genomic_DNA"/>
</dbReference>
<protein>
    <submittedName>
        <fullName evidence="2">Uncharacterized protein</fullName>
    </submittedName>
</protein>
<feature type="region of interest" description="Disordered" evidence="1">
    <location>
        <begin position="1"/>
        <end position="112"/>
    </location>
</feature>
<proteinExistence type="predicted"/>